<gene>
    <name evidence="2" type="ORF">EDC14_100984</name>
</gene>
<name>A0A4V2QF64_HYDET</name>
<keyword evidence="1" id="KW-1133">Transmembrane helix</keyword>
<dbReference type="EMBL" id="SLUN01000009">
    <property type="protein sequence ID" value="TCL70767.1"/>
    <property type="molecule type" value="Genomic_DNA"/>
</dbReference>
<comment type="caution">
    <text evidence="2">The sequence shown here is derived from an EMBL/GenBank/DDBJ whole genome shotgun (WGS) entry which is preliminary data.</text>
</comment>
<feature type="transmembrane region" description="Helical" evidence="1">
    <location>
        <begin position="125"/>
        <end position="144"/>
    </location>
</feature>
<feature type="transmembrane region" description="Helical" evidence="1">
    <location>
        <begin position="94"/>
        <end position="113"/>
    </location>
</feature>
<keyword evidence="1" id="KW-0472">Membrane</keyword>
<proteinExistence type="predicted"/>
<evidence type="ECO:0000313" key="3">
    <source>
        <dbReference type="Proteomes" id="UP000295008"/>
    </source>
</evidence>
<reference evidence="2 3" key="1">
    <citation type="submission" date="2019-03" db="EMBL/GenBank/DDBJ databases">
        <title>Genomic Encyclopedia of Type Strains, Phase IV (KMG-IV): sequencing the most valuable type-strain genomes for metagenomic binning, comparative biology and taxonomic classification.</title>
        <authorList>
            <person name="Goeker M."/>
        </authorList>
    </citation>
    <scope>NUCLEOTIDE SEQUENCE [LARGE SCALE GENOMIC DNA]</scope>
    <source>
        <strain evidence="2 3">LX-B</strain>
    </source>
</reference>
<feature type="transmembrane region" description="Helical" evidence="1">
    <location>
        <begin position="57"/>
        <end position="82"/>
    </location>
</feature>
<dbReference type="RefSeq" id="WP_132014042.1">
    <property type="nucleotide sequence ID" value="NZ_SLUN01000009.1"/>
</dbReference>
<dbReference type="AlphaFoldDB" id="A0A4V2QF64"/>
<evidence type="ECO:0000256" key="1">
    <source>
        <dbReference type="SAM" id="Phobius"/>
    </source>
</evidence>
<accession>A0A4V2QF64</accession>
<protein>
    <submittedName>
        <fullName evidence="2">Uncharacterized protein</fullName>
    </submittedName>
</protein>
<organism evidence="2 3">
    <name type="scientific">Hydrogenispora ethanolica</name>
    <dbReference type="NCBI Taxonomy" id="1082276"/>
    <lineage>
        <taxon>Bacteria</taxon>
        <taxon>Bacillati</taxon>
        <taxon>Bacillota</taxon>
        <taxon>Hydrogenispora</taxon>
    </lineage>
</organism>
<evidence type="ECO:0000313" key="2">
    <source>
        <dbReference type="EMBL" id="TCL70767.1"/>
    </source>
</evidence>
<keyword evidence="3" id="KW-1185">Reference proteome</keyword>
<sequence>MERFFNDDLTIAVSSGICATLIKNCASVLLKLLGIKHYIYWQLAASVFLDESQSWEAAGLLIGFLADLAVASLLGIIFFYVFRFTGRQHHWAKAAMGGFFIWLGITGLAPNLGISKITLGDHSTALAFLITDTLFSYLVVYFILRFGKEYLPEQRYPGRKV</sequence>
<keyword evidence="1" id="KW-0812">Transmembrane</keyword>
<dbReference type="Proteomes" id="UP000295008">
    <property type="component" value="Unassembled WGS sequence"/>
</dbReference>